<dbReference type="AlphaFoldDB" id="A0A6I6SSC1"/>
<keyword evidence="3" id="KW-1185">Reference proteome</keyword>
<dbReference type="InterPro" id="IPR003615">
    <property type="entry name" value="HNH_nuc"/>
</dbReference>
<dbReference type="Proteomes" id="UP000464013">
    <property type="component" value="Chromosome"/>
</dbReference>
<dbReference type="EMBL" id="CP035042">
    <property type="protein sequence ID" value="QHC50465.1"/>
    <property type="molecule type" value="Genomic_DNA"/>
</dbReference>
<evidence type="ECO:0000313" key="2">
    <source>
        <dbReference type="EMBL" id="QHC50465.1"/>
    </source>
</evidence>
<dbReference type="CDD" id="cd00085">
    <property type="entry name" value="HNHc"/>
    <property type="match status" value="1"/>
</dbReference>
<sequence length="145" mass="16222">MKRSGTLKRKTPLAQGAPLKRTPMNRTSPKRRPAKAANDEQWRSETYIGWIKSLPCCNCGGPGGDPHHVIGLHWGLSGMGMTAPDSFAMPVCRACHRAIHESPELQRWQPTWLRHVISLGVRQFDGDIKEALLRAWAFIDSKEVA</sequence>
<accession>A0A6I6SSC1</accession>
<feature type="compositionally biased region" description="Basic residues" evidence="1">
    <location>
        <begin position="1"/>
        <end position="11"/>
    </location>
</feature>
<dbReference type="InterPro" id="IPR010373">
    <property type="entry name" value="DUF968"/>
</dbReference>
<dbReference type="KEGG" id="htx:EKK97_13935"/>
<dbReference type="Gene3D" id="3.30.50.20">
    <property type="entry name" value="prophage-derive protein ybcO"/>
    <property type="match status" value="1"/>
</dbReference>
<feature type="region of interest" description="Disordered" evidence="1">
    <location>
        <begin position="1"/>
        <end position="40"/>
    </location>
</feature>
<protein>
    <submittedName>
        <fullName evidence="2">DUF968 domain-containing protein</fullName>
    </submittedName>
</protein>
<reference evidence="2 3" key="1">
    <citation type="submission" date="2019-01" db="EMBL/GenBank/DDBJ databases">
        <title>Complete genome of a denitifying bacterium Halomons sp. BC-M4-5.</title>
        <authorList>
            <person name="Wang L."/>
            <person name="Shao Z."/>
        </authorList>
    </citation>
    <scope>NUCLEOTIDE SEQUENCE [LARGE SCALE GENOMIC DNA]</scope>
    <source>
        <strain evidence="2 3">BC-M4-5</strain>
    </source>
</reference>
<organism evidence="2 3">
    <name type="scientific">Billgrantia tianxiuensis</name>
    <dbReference type="NCBI Taxonomy" id="2497861"/>
    <lineage>
        <taxon>Bacteria</taxon>
        <taxon>Pseudomonadati</taxon>
        <taxon>Pseudomonadota</taxon>
        <taxon>Gammaproteobacteria</taxon>
        <taxon>Oceanospirillales</taxon>
        <taxon>Halomonadaceae</taxon>
        <taxon>Billgrantia</taxon>
    </lineage>
</organism>
<name>A0A6I6SSC1_9GAMM</name>
<dbReference type="RefSeq" id="WP_159552737.1">
    <property type="nucleotide sequence ID" value="NZ_CP035042.1"/>
</dbReference>
<dbReference type="OrthoDB" id="6700725at2"/>
<dbReference type="Pfam" id="PF06147">
    <property type="entry name" value="DUF968"/>
    <property type="match status" value="1"/>
</dbReference>
<gene>
    <name evidence="2" type="ORF">EKK97_13935</name>
</gene>
<evidence type="ECO:0000256" key="1">
    <source>
        <dbReference type="SAM" id="MobiDB-lite"/>
    </source>
</evidence>
<evidence type="ECO:0000313" key="3">
    <source>
        <dbReference type="Proteomes" id="UP000464013"/>
    </source>
</evidence>
<proteinExistence type="predicted"/>